<name>A0AA93AM80_9GAMM</name>
<keyword evidence="2" id="KW-0378">Hydrolase</keyword>
<evidence type="ECO:0000313" key="2">
    <source>
        <dbReference type="EMBL" id="RRO20909.1"/>
    </source>
</evidence>
<keyword evidence="2" id="KW-0540">Nuclease</keyword>
<dbReference type="AlphaFoldDB" id="A0AA93AM80"/>
<dbReference type="SUPFAM" id="SSF57802">
    <property type="entry name" value="Rubredoxin-like"/>
    <property type="match status" value="1"/>
</dbReference>
<dbReference type="Pfam" id="PF01844">
    <property type="entry name" value="HNH"/>
    <property type="match status" value="1"/>
</dbReference>
<dbReference type="GO" id="GO:0003676">
    <property type="term" value="F:nucleic acid binding"/>
    <property type="evidence" value="ECO:0007669"/>
    <property type="project" value="InterPro"/>
</dbReference>
<comment type="caution">
    <text evidence="2">The sequence shown here is derived from an EMBL/GenBank/DDBJ whole genome shotgun (WGS) entry which is preliminary data.</text>
</comment>
<dbReference type="InterPro" id="IPR002711">
    <property type="entry name" value="HNH"/>
</dbReference>
<evidence type="ECO:0000259" key="1">
    <source>
        <dbReference type="Pfam" id="PF01844"/>
    </source>
</evidence>
<dbReference type="GO" id="GO:0004519">
    <property type="term" value="F:endonuclease activity"/>
    <property type="evidence" value="ECO:0007669"/>
    <property type="project" value="UniProtKB-KW"/>
</dbReference>
<protein>
    <submittedName>
        <fullName evidence="2">HNH endonuclease</fullName>
    </submittedName>
</protein>
<organism evidence="2 3">
    <name type="scientific">Pectobacterium aquaticum</name>
    <dbReference type="NCBI Taxonomy" id="2204145"/>
    <lineage>
        <taxon>Bacteria</taxon>
        <taxon>Pseudomonadati</taxon>
        <taxon>Pseudomonadota</taxon>
        <taxon>Gammaproteobacteria</taxon>
        <taxon>Enterobacterales</taxon>
        <taxon>Pectobacteriaceae</taxon>
        <taxon>Pectobacterium</taxon>
    </lineage>
</organism>
<gene>
    <name evidence="2" type="ORF">DMB84_008755</name>
</gene>
<evidence type="ECO:0000313" key="3">
    <source>
        <dbReference type="Proteomes" id="UP000256540"/>
    </source>
</evidence>
<sequence>MSRSRPSGHIKAQKEVKVREGYMCLRCGGVYEDSHGHHLLYYSEGGPANFHTMTTMCPACHRKYHAKRANIDIIRF</sequence>
<dbReference type="Gene3D" id="1.10.30.50">
    <property type="match status" value="1"/>
</dbReference>
<keyword evidence="2" id="KW-0255">Endonuclease</keyword>
<accession>A0AA93AM80</accession>
<reference evidence="2 3" key="1">
    <citation type="submission" date="2018-11" db="EMBL/GenBank/DDBJ databases">
        <title>Draft genome sequences of proposed Pectobacterium aquaticum sp. nov. isolated in France from fresh water.</title>
        <authorList>
            <person name="Pedron J."/>
            <person name="Barny M.A."/>
        </authorList>
    </citation>
    <scope>NUCLEOTIDE SEQUENCE [LARGE SCALE GENOMIC DNA]</scope>
    <source>
        <strain evidence="2 3">A127-S21-F16</strain>
    </source>
</reference>
<feature type="domain" description="HNH" evidence="1">
    <location>
        <begin position="24"/>
        <end position="67"/>
    </location>
</feature>
<dbReference type="GO" id="GO:0008270">
    <property type="term" value="F:zinc ion binding"/>
    <property type="evidence" value="ECO:0007669"/>
    <property type="project" value="InterPro"/>
</dbReference>
<dbReference type="EMBL" id="QHJS02000024">
    <property type="protein sequence ID" value="RRO20909.1"/>
    <property type="molecule type" value="Genomic_DNA"/>
</dbReference>
<dbReference type="Proteomes" id="UP000256540">
    <property type="component" value="Unassembled WGS sequence"/>
</dbReference>
<proteinExistence type="predicted"/>